<evidence type="ECO:0000256" key="8">
    <source>
        <dbReference type="ARBA" id="ARBA00023049"/>
    </source>
</evidence>
<evidence type="ECO:0000259" key="11">
    <source>
        <dbReference type="PROSITE" id="PS50106"/>
    </source>
</evidence>
<dbReference type="GO" id="GO:0016020">
    <property type="term" value="C:membrane"/>
    <property type="evidence" value="ECO:0007669"/>
    <property type="project" value="UniProtKB-SubCell"/>
</dbReference>
<dbReference type="AlphaFoldDB" id="A0A645G198"/>
<keyword evidence="8" id="KW-0482">Metalloprotease</keyword>
<proteinExistence type="predicted"/>
<dbReference type="SUPFAM" id="SSF50156">
    <property type="entry name" value="PDZ domain-like"/>
    <property type="match status" value="1"/>
</dbReference>
<keyword evidence="9 10" id="KW-0472">Membrane</keyword>
<keyword evidence="6" id="KW-0862">Zinc</keyword>
<dbReference type="PROSITE" id="PS50106">
    <property type="entry name" value="PDZ"/>
    <property type="match status" value="1"/>
</dbReference>
<gene>
    <name evidence="12" type="primary">rasP_19</name>
    <name evidence="12" type="ORF">SDC9_167970</name>
</gene>
<dbReference type="GO" id="GO:0006508">
    <property type="term" value="P:proteolysis"/>
    <property type="evidence" value="ECO:0007669"/>
    <property type="project" value="UniProtKB-KW"/>
</dbReference>
<dbReference type="InterPro" id="IPR008915">
    <property type="entry name" value="Peptidase_M50"/>
</dbReference>
<evidence type="ECO:0000256" key="2">
    <source>
        <dbReference type="ARBA" id="ARBA00004141"/>
    </source>
</evidence>
<accession>A0A645G198</accession>
<evidence type="ECO:0000256" key="10">
    <source>
        <dbReference type="SAM" id="Phobius"/>
    </source>
</evidence>
<organism evidence="12">
    <name type="scientific">bioreactor metagenome</name>
    <dbReference type="NCBI Taxonomy" id="1076179"/>
    <lineage>
        <taxon>unclassified sequences</taxon>
        <taxon>metagenomes</taxon>
        <taxon>ecological metagenomes</taxon>
    </lineage>
</organism>
<evidence type="ECO:0000256" key="3">
    <source>
        <dbReference type="ARBA" id="ARBA00022670"/>
    </source>
</evidence>
<dbReference type="InterPro" id="IPR036034">
    <property type="entry name" value="PDZ_sf"/>
</dbReference>
<evidence type="ECO:0000256" key="6">
    <source>
        <dbReference type="ARBA" id="ARBA00022833"/>
    </source>
</evidence>
<feature type="transmembrane region" description="Helical" evidence="10">
    <location>
        <begin position="160"/>
        <end position="181"/>
    </location>
</feature>
<comment type="caution">
    <text evidence="12">The sequence shown here is derived from an EMBL/GenBank/DDBJ whole genome shotgun (WGS) entry which is preliminary data.</text>
</comment>
<dbReference type="Pfam" id="PF02163">
    <property type="entry name" value="Peptidase_M50"/>
    <property type="match status" value="1"/>
</dbReference>
<dbReference type="GO" id="GO:0004222">
    <property type="term" value="F:metalloendopeptidase activity"/>
    <property type="evidence" value="ECO:0007669"/>
    <property type="project" value="InterPro"/>
</dbReference>
<keyword evidence="7 10" id="KW-1133">Transmembrane helix</keyword>
<evidence type="ECO:0000256" key="7">
    <source>
        <dbReference type="ARBA" id="ARBA00022989"/>
    </source>
</evidence>
<keyword evidence="4 10" id="KW-0812">Transmembrane</keyword>
<evidence type="ECO:0000256" key="9">
    <source>
        <dbReference type="ARBA" id="ARBA00023136"/>
    </source>
</evidence>
<dbReference type="Gene3D" id="2.30.42.10">
    <property type="match status" value="1"/>
</dbReference>
<reference evidence="12" key="1">
    <citation type="submission" date="2019-08" db="EMBL/GenBank/DDBJ databases">
        <authorList>
            <person name="Kucharzyk K."/>
            <person name="Murdoch R.W."/>
            <person name="Higgins S."/>
            <person name="Loffler F."/>
        </authorList>
    </citation>
    <scope>NUCLEOTIDE SEQUENCE</scope>
</reference>
<name>A0A645G198_9ZZZZ</name>
<keyword evidence="5 12" id="KW-0378">Hydrolase</keyword>
<dbReference type="InterPro" id="IPR004387">
    <property type="entry name" value="Pept_M50_Zn"/>
</dbReference>
<evidence type="ECO:0000313" key="12">
    <source>
        <dbReference type="EMBL" id="MPN20591.1"/>
    </source>
</evidence>
<dbReference type="InterPro" id="IPR001478">
    <property type="entry name" value="PDZ"/>
</dbReference>
<evidence type="ECO:0000256" key="5">
    <source>
        <dbReference type="ARBA" id="ARBA00022801"/>
    </source>
</evidence>
<dbReference type="PANTHER" id="PTHR42837:SF2">
    <property type="entry name" value="MEMBRANE METALLOPROTEASE ARASP2, CHLOROPLASTIC-RELATED"/>
    <property type="match status" value="1"/>
</dbReference>
<comment type="subcellular location">
    <subcellularLocation>
        <location evidence="2">Membrane</location>
        <topology evidence="2">Multi-pass membrane protein</topology>
    </subcellularLocation>
</comment>
<dbReference type="EMBL" id="VSSQ01068396">
    <property type="protein sequence ID" value="MPN20591.1"/>
    <property type="molecule type" value="Genomic_DNA"/>
</dbReference>
<dbReference type="PANTHER" id="PTHR42837">
    <property type="entry name" value="REGULATOR OF SIGMA-E PROTEASE RSEP"/>
    <property type="match status" value="1"/>
</dbReference>
<dbReference type="EC" id="3.4.24.-" evidence="12"/>
<feature type="domain" description="PDZ" evidence="11">
    <location>
        <begin position="13"/>
        <end position="68"/>
    </location>
</feature>
<protein>
    <submittedName>
        <fullName evidence="12">Regulator of sigma-W protease RasP</fullName>
        <ecNumber evidence="12">3.4.24.-</ecNumber>
    </submittedName>
</protein>
<evidence type="ECO:0000256" key="4">
    <source>
        <dbReference type="ARBA" id="ARBA00022692"/>
    </source>
</evidence>
<keyword evidence="3 12" id="KW-0645">Protease</keyword>
<comment type="cofactor">
    <cofactor evidence="1">
        <name>Zn(2+)</name>
        <dbReference type="ChEBI" id="CHEBI:29105"/>
    </cofactor>
</comment>
<evidence type="ECO:0000256" key="1">
    <source>
        <dbReference type="ARBA" id="ARBA00001947"/>
    </source>
</evidence>
<sequence>MLFSQQAYYSTKVDGFTSETAASMQAGLRSGDVIIAVNNQKVNVFNDIAYAVMREGTSPCDITVMRNGEKIVINDVVFPTYTEKSVTYGELDFRTTVVGKSFGEALKQSVYQSFSTLKLIYQSLLDLITGKYGIDSVSGPVGTVEQIGEVAQNSDFRTLLFLYVFISMNLGVFNLLPLPALDGGRIIFVLLEMIRRKPIDPKYENYVHLAGFAVLIMFMGVITVLDIIKIVK</sequence>
<feature type="transmembrane region" description="Helical" evidence="10">
    <location>
        <begin position="206"/>
        <end position="228"/>
    </location>
</feature>